<dbReference type="Proteomes" id="UP001153069">
    <property type="component" value="Unassembled WGS sequence"/>
</dbReference>
<sequence>MNDDRKEDRHHFRWLWMGLWVRWQAAKWKLPLPRLMATIGLSALALPVLFQSIRWSGIANNRVFLEAKATDDSPAITKPHHRAFLLPDNYNKHRNSNDEEYSIQLYTYLDSPPVERFRLSGLDEDEFDGSQDLQLHRNFRNYFYSALRNGYQPPIVIRADKGKSAWKDGQPEYLRWQVRMEQYLQVAQQTQRNGGNKSLLLFSDSLDVIVISPVQQISSAFQRIAPQADKAILCAEPLCDTVYCKTDMAAKQFVDQQAPSRKNKFRYLNAGVMLGTPQTLVSIFEWVLPYMKEHKVDDQAALVKFWQQNPNKITLDYESEICGIISPVPQFLARDWDYSPLIEGLLDSSADHAKRAHEYVLHGFATKQDQGFMRKYSHKRPGLLHFAGVKYLDETYNKLARYNRCQQHLLHVYNVLGRVLLMTSQEDKEVPRDSRNSISTKSFPQDHQPKPAKRRVVVSLTTTPPRIKGILPVLLSLKRQSRVPDEIYFNVPQYSKRFNQEYVVPKALQKLSWLTLNMDCEDYGPATKLIPTLEKETDPDTLIINVDDEYIYPPDLVESLLHQHLKAPYIAFANAGQMIDTDHFSSTGVRVRSACRYDTSQWKKQLAAVDILEAFQGAIYRRDFFSLESIKNIPSNCLTTDDIWISAELAKKGITRVRIPYTQIDTLAEDAMSVDKLAPLRANNVFGESKNDRCALELLPHFQKSWRQTMQRIPMGFEWLDYPKAMPQNAYYDEEYNVERVTSPCSMPIE</sequence>
<feature type="domain" description="PLOD1-3-like GT" evidence="2">
    <location>
        <begin position="195"/>
        <end position="321"/>
    </location>
</feature>
<accession>A0A9N8DKH2</accession>
<reference evidence="3" key="1">
    <citation type="submission" date="2020-06" db="EMBL/GenBank/DDBJ databases">
        <authorList>
            <consortium name="Plant Systems Biology data submission"/>
        </authorList>
    </citation>
    <scope>NUCLEOTIDE SEQUENCE</scope>
    <source>
        <strain evidence="3">D6</strain>
    </source>
</reference>
<protein>
    <recommendedName>
        <fullName evidence="2">PLOD1-3-like GT domain-containing protein</fullName>
    </recommendedName>
</protein>
<keyword evidence="4" id="KW-1185">Reference proteome</keyword>
<comment type="caution">
    <text evidence="3">The sequence shown here is derived from an EMBL/GenBank/DDBJ whole genome shotgun (WGS) entry which is preliminary data.</text>
</comment>
<evidence type="ECO:0000313" key="4">
    <source>
        <dbReference type="Proteomes" id="UP001153069"/>
    </source>
</evidence>
<dbReference type="EMBL" id="CAICTM010000190">
    <property type="protein sequence ID" value="CAB9504279.1"/>
    <property type="molecule type" value="Genomic_DNA"/>
</dbReference>
<proteinExistence type="predicted"/>
<dbReference type="InterPro" id="IPR057589">
    <property type="entry name" value="GT_PLOD"/>
</dbReference>
<evidence type="ECO:0000256" key="1">
    <source>
        <dbReference type="SAM" id="MobiDB-lite"/>
    </source>
</evidence>
<gene>
    <name evidence="3" type="ORF">SEMRO_191_G082250.1</name>
</gene>
<evidence type="ECO:0000313" key="3">
    <source>
        <dbReference type="EMBL" id="CAB9504279.1"/>
    </source>
</evidence>
<dbReference type="CDD" id="cd22997">
    <property type="entry name" value="GT_LH"/>
    <property type="match status" value="1"/>
</dbReference>
<feature type="region of interest" description="Disordered" evidence="1">
    <location>
        <begin position="427"/>
        <end position="453"/>
    </location>
</feature>
<organism evidence="3 4">
    <name type="scientific">Seminavis robusta</name>
    <dbReference type="NCBI Taxonomy" id="568900"/>
    <lineage>
        <taxon>Eukaryota</taxon>
        <taxon>Sar</taxon>
        <taxon>Stramenopiles</taxon>
        <taxon>Ochrophyta</taxon>
        <taxon>Bacillariophyta</taxon>
        <taxon>Bacillariophyceae</taxon>
        <taxon>Bacillariophycidae</taxon>
        <taxon>Naviculales</taxon>
        <taxon>Naviculaceae</taxon>
        <taxon>Seminavis</taxon>
    </lineage>
</organism>
<dbReference type="OrthoDB" id="414863at2759"/>
<feature type="compositionally biased region" description="Polar residues" evidence="1">
    <location>
        <begin position="436"/>
        <end position="445"/>
    </location>
</feature>
<dbReference type="Pfam" id="PF25342">
    <property type="entry name" value="GT_PLOD"/>
    <property type="match status" value="1"/>
</dbReference>
<name>A0A9N8DKH2_9STRA</name>
<evidence type="ECO:0000259" key="2">
    <source>
        <dbReference type="Pfam" id="PF25342"/>
    </source>
</evidence>
<dbReference type="AlphaFoldDB" id="A0A9N8DKH2"/>